<accession>N9U0S6</accession>
<comment type="caution">
    <text evidence="1">The sequence shown here is derived from an EMBL/GenBank/DDBJ whole genome shotgun (WGS) entry which is preliminary data.</text>
</comment>
<dbReference type="eggNOG" id="ENOG50342G1">
    <property type="taxonomic scope" value="Bacteria"/>
</dbReference>
<evidence type="ECO:0000313" key="1">
    <source>
        <dbReference type="EMBL" id="ENY71910.1"/>
    </source>
</evidence>
<name>N9U0S6_9GAMM</name>
<proteinExistence type="predicted"/>
<protein>
    <recommendedName>
        <fullName evidence="3">ABM domain-containing protein</fullName>
    </recommendedName>
</protein>
<gene>
    <name evidence="1" type="ORF">G114_10895</name>
</gene>
<evidence type="ECO:0008006" key="3">
    <source>
        <dbReference type="Google" id="ProtNLM"/>
    </source>
</evidence>
<sequence length="95" mass="10505">MAYGIVHFFPGGTQAQYEASLAAVHPNRATLPEGQRYHAAGPSAGGWTIIAIHDSQESWERFRDEILLPRLQQGVPGGFETPPQEQAFEVYNLQP</sequence>
<dbReference type="AlphaFoldDB" id="N9U0S6"/>
<organism evidence="1 2">
    <name type="scientific">Aeromonas diversa CDC 2478-85</name>
    <dbReference type="NCBI Taxonomy" id="1268237"/>
    <lineage>
        <taxon>Bacteria</taxon>
        <taxon>Pseudomonadati</taxon>
        <taxon>Pseudomonadota</taxon>
        <taxon>Gammaproteobacteria</taxon>
        <taxon>Aeromonadales</taxon>
        <taxon>Aeromonadaceae</taxon>
        <taxon>Aeromonas</taxon>
    </lineage>
</organism>
<evidence type="ECO:0000313" key="2">
    <source>
        <dbReference type="Proteomes" id="UP000023775"/>
    </source>
</evidence>
<dbReference type="PATRIC" id="fig|1268237.3.peg.2145"/>
<dbReference type="Proteomes" id="UP000023775">
    <property type="component" value="Unassembled WGS sequence"/>
</dbReference>
<dbReference type="RefSeq" id="WP_005353593.1">
    <property type="nucleotide sequence ID" value="NZ_APVG01000025.1"/>
</dbReference>
<dbReference type="OrthoDB" id="1550900at2"/>
<keyword evidence="2" id="KW-1185">Reference proteome</keyword>
<reference evidence="1 2" key="1">
    <citation type="journal article" date="2013" name="Genome Announc.">
        <title>Draft Genome Sequence of the Aeromonas diversa Type Strain.</title>
        <authorList>
            <person name="Farfan M."/>
            <person name="Spataro N."/>
            <person name="Sanglas A."/>
            <person name="Albarral V."/>
            <person name="Loren J.G."/>
            <person name="Bosch E."/>
            <person name="Fuste M.C."/>
        </authorList>
    </citation>
    <scope>NUCLEOTIDE SEQUENCE [LARGE SCALE GENOMIC DNA]</scope>
    <source>
        <strain evidence="1 2">2478-85</strain>
    </source>
</reference>
<dbReference type="EMBL" id="APVG01000025">
    <property type="protein sequence ID" value="ENY71910.1"/>
    <property type="molecule type" value="Genomic_DNA"/>
</dbReference>